<accession>A0A4Y2M9F9</accession>
<name>A0A4Y2M9F9_ARAVE</name>
<gene>
    <name evidence="2" type="ORF">AVEN_160839_1</name>
</gene>
<keyword evidence="1" id="KW-0472">Membrane</keyword>
<keyword evidence="1" id="KW-1133">Transmembrane helix</keyword>
<evidence type="ECO:0000313" key="3">
    <source>
        <dbReference type="Proteomes" id="UP000499080"/>
    </source>
</evidence>
<reference evidence="2 3" key="1">
    <citation type="journal article" date="2019" name="Sci. Rep.">
        <title>Orb-weaving spider Araneus ventricosus genome elucidates the spidroin gene catalogue.</title>
        <authorList>
            <person name="Kono N."/>
            <person name="Nakamura H."/>
            <person name="Ohtoshi R."/>
            <person name="Moran D.A.P."/>
            <person name="Shinohara A."/>
            <person name="Yoshida Y."/>
            <person name="Fujiwara M."/>
            <person name="Mori M."/>
            <person name="Tomita M."/>
            <person name="Arakawa K."/>
        </authorList>
    </citation>
    <scope>NUCLEOTIDE SEQUENCE [LARGE SCALE GENOMIC DNA]</scope>
</reference>
<comment type="caution">
    <text evidence="2">The sequence shown here is derived from an EMBL/GenBank/DDBJ whole genome shotgun (WGS) entry which is preliminary data.</text>
</comment>
<protein>
    <submittedName>
        <fullName evidence="2">Uncharacterized protein</fullName>
    </submittedName>
</protein>
<evidence type="ECO:0000256" key="1">
    <source>
        <dbReference type="SAM" id="Phobius"/>
    </source>
</evidence>
<proteinExistence type="predicted"/>
<keyword evidence="3" id="KW-1185">Reference proteome</keyword>
<sequence length="166" mass="19430">MVPSLRLPSSTFQLLNSIPQITEEKIKMKLLFNNVVVCNVPPYCEKSAGYDTSVEYLRKATNDNSSNDFLRQHDIFKNINDWMKDKLKQDMKNKIFNFKDNSVYGSGIGGDHYIGRIRVKDPKNKKWAFLGIGLILFVKFGLLWYRCQRNIKKRDTKCEVQHFSKK</sequence>
<dbReference type="AlphaFoldDB" id="A0A4Y2M9F9"/>
<dbReference type="Proteomes" id="UP000499080">
    <property type="component" value="Unassembled WGS sequence"/>
</dbReference>
<feature type="transmembrane region" description="Helical" evidence="1">
    <location>
        <begin position="127"/>
        <end position="145"/>
    </location>
</feature>
<organism evidence="2 3">
    <name type="scientific">Araneus ventricosus</name>
    <name type="common">Orbweaver spider</name>
    <name type="synonym">Epeira ventricosa</name>
    <dbReference type="NCBI Taxonomy" id="182803"/>
    <lineage>
        <taxon>Eukaryota</taxon>
        <taxon>Metazoa</taxon>
        <taxon>Ecdysozoa</taxon>
        <taxon>Arthropoda</taxon>
        <taxon>Chelicerata</taxon>
        <taxon>Arachnida</taxon>
        <taxon>Araneae</taxon>
        <taxon>Araneomorphae</taxon>
        <taxon>Entelegynae</taxon>
        <taxon>Araneoidea</taxon>
        <taxon>Araneidae</taxon>
        <taxon>Araneus</taxon>
    </lineage>
</organism>
<evidence type="ECO:0000313" key="2">
    <source>
        <dbReference type="EMBL" id="GBN23010.1"/>
    </source>
</evidence>
<keyword evidence="1" id="KW-0812">Transmembrane</keyword>
<dbReference type="EMBL" id="BGPR01006933">
    <property type="protein sequence ID" value="GBN23010.1"/>
    <property type="molecule type" value="Genomic_DNA"/>
</dbReference>